<keyword evidence="7" id="KW-0809">Transit peptide</keyword>
<dbReference type="PANTHER" id="PTHR11727:SF17">
    <property type="entry name" value="DIMETHYLADENOSINE TRANSFERASE 1, MITOCHONDRIAL"/>
    <property type="match status" value="1"/>
</dbReference>
<dbReference type="CDD" id="cd02440">
    <property type="entry name" value="AdoMet_MTases"/>
    <property type="match status" value="1"/>
</dbReference>
<keyword evidence="4 11" id="KW-0808">Transferase</keyword>
<proteinExistence type="inferred from homology"/>
<dbReference type="InterPro" id="IPR011530">
    <property type="entry name" value="rRNA_adenine_dimethylase"/>
</dbReference>
<evidence type="ECO:0000256" key="6">
    <source>
        <dbReference type="ARBA" id="ARBA00022884"/>
    </source>
</evidence>
<dbReference type="InterPro" id="IPR029063">
    <property type="entry name" value="SAM-dependent_MTases_sf"/>
</dbReference>
<reference evidence="14" key="1">
    <citation type="submission" date="2022-12" db="EMBL/GenBank/DDBJ databases">
        <title>Genome assemblies of Blomia tropicalis.</title>
        <authorList>
            <person name="Cui Y."/>
        </authorList>
    </citation>
    <scope>NUCLEOTIDE SEQUENCE</scope>
    <source>
        <tissue evidence="14">Adult mites</tissue>
    </source>
</reference>
<dbReference type="EMBL" id="JAPWDV010000001">
    <property type="protein sequence ID" value="KAJ6224523.1"/>
    <property type="molecule type" value="Genomic_DNA"/>
</dbReference>
<dbReference type="InterPro" id="IPR020596">
    <property type="entry name" value="rRNA_Ade_Mease_Trfase_CS"/>
</dbReference>
<dbReference type="GO" id="GO:0003723">
    <property type="term" value="F:RNA binding"/>
    <property type="evidence" value="ECO:0007669"/>
    <property type="project" value="UniProtKB-UniRule"/>
</dbReference>
<gene>
    <name evidence="14" type="ORF">RDWZM_003068</name>
</gene>
<accession>A0A9Q0MDZ9</accession>
<comment type="similarity">
    <text evidence="11 12">Belongs to the class I-like SAM-binding methyltransferase superfamily. rRNA adenine N(6)-methyltransferase family.</text>
</comment>
<evidence type="ECO:0000256" key="7">
    <source>
        <dbReference type="ARBA" id="ARBA00022946"/>
    </source>
</evidence>
<dbReference type="InterPro" id="IPR020598">
    <property type="entry name" value="rRNA_Ade_methylase_Trfase_N"/>
</dbReference>
<keyword evidence="3 11" id="KW-0489">Methyltransferase</keyword>
<evidence type="ECO:0000256" key="2">
    <source>
        <dbReference type="ARBA" id="ARBA00022552"/>
    </source>
</evidence>
<feature type="binding site" evidence="11">
    <location>
        <position position="161"/>
    </location>
    <ligand>
        <name>S-adenosyl-L-methionine</name>
        <dbReference type="ChEBI" id="CHEBI:59789"/>
    </ligand>
</feature>
<evidence type="ECO:0000256" key="8">
    <source>
        <dbReference type="ARBA" id="ARBA00023015"/>
    </source>
</evidence>
<dbReference type="PROSITE" id="PS01131">
    <property type="entry name" value="RRNA_A_DIMETH"/>
    <property type="match status" value="1"/>
</dbReference>
<dbReference type="Gene3D" id="3.40.50.150">
    <property type="entry name" value="Vaccinia Virus protein VP39"/>
    <property type="match status" value="1"/>
</dbReference>
<dbReference type="GO" id="GO:0034246">
    <property type="term" value="F:mitochondrial transcription factor activity"/>
    <property type="evidence" value="ECO:0007669"/>
    <property type="project" value="TreeGrafter"/>
</dbReference>
<keyword evidence="6 11" id="KW-0694">RNA-binding</keyword>
<evidence type="ECO:0000256" key="3">
    <source>
        <dbReference type="ARBA" id="ARBA00022603"/>
    </source>
</evidence>
<keyword evidence="5 11" id="KW-0949">S-adenosyl-L-methionine</keyword>
<keyword evidence="8" id="KW-0805">Transcription regulation</keyword>
<dbReference type="Proteomes" id="UP001142055">
    <property type="component" value="Chromosome 1"/>
</dbReference>
<dbReference type="OrthoDB" id="16079at2759"/>
<evidence type="ECO:0000256" key="10">
    <source>
        <dbReference type="ARBA" id="ARBA00023163"/>
    </source>
</evidence>
<keyword evidence="2 12" id="KW-0698">rRNA processing</keyword>
<dbReference type="FunFam" id="3.40.50.150:FF:000109">
    <property type="entry name" value="rRNA adenine N(6)-methyltransferase"/>
    <property type="match status" value="1"/>
</dbReference>
<dbReference type="SUPFAM" id="SSF53335">
    <property type="entry name" value="S-adenosyl-L-methionine-dependent methyltransferases"/>
    <property type="match status" value="1"/>
</dbReference>
<evidence type="ECO:0000259" key="13">
    <source>
        <dbReference type="SMART" id="SM00650"/>
    </source>
</evidence>
<evidence type="ECO:0000256" key="12">
    <source>
        <dbReference type="RuleBase" id="RU362106"/>
    </source>
</evidence>
<feature type="domain" description="Ribosomal RNA adenine methylase transferase N-terminal" evidence="13">
    <location>
        <begin position="62"/>
        <end position="254"/>
    </location>
</feature>
<name>A0A9Q0MDZ9_BLOTA</name>
<keyword evidence="15" id="KW-1185">Reference proteome</keyword>
<feature type="binding site" evidence="11">
    <location>
        <position position="82"/>
    </location>
    <ligand>
        <name>S-adenosyl-L-methionine</name>
        <dbReference type="ChEBI" id="CHEBI:59789"/>
    </ligand>
</feature>
<feature type="binding site" evidence="11">
    <location>
        <position position="55"/>
    </location>
    <ligand>
        <name>S-adenosyl-L-methionine</name>
        <dbReference type="ChEBI" id="CHEBI:59789"/>
    </ligand>
</feature>
<dbReference type="SMART" id="SM00650">
    <property type="entry name" value="rADc"/>
    <property type="match status" value="1"/>
</dbReference>
<dbReference type="Gene3D" id="1.10.8.100">
    <property type="entry name" value="Ribosomal RNA adenine dimethylase-like, domain 2"/>
    <property type="match status" value="1"/>
</dbReference>
<dbReference type="InterPro" id="IPR001737">
    <property type="entry name" value="KsgA/Erm"/>
</dbReference>
<feature type="binding site" evidence="11">
    <location>
        <position position="104"/>
    </location>
    <ligand>
        <name>S-adenosyl-L-methionine</name>
        <dbReference type="ChEBI" id="CHEBI:59789"/>
    </ligand>
</feature>
<dbReference type="AlphaFoldDB" id="A0A9Q0MDZ9"/>
<comment type="subcellular location">
    <subcellularLocation>
        <location evidence="1">Mitochondrion</location>
    </subcellularLocation>
</comment>
<evidence type="ECO:0000313" key="15">
    <source>
        <dbReference type="Proteomes" id="UP001142055"/>
    </source>
</evidence>
<dbReference type="PROSITE" id="PS51689">
    <property type="entry name" value="SAM_RNA_A_N6_MT"/>
    <property type="match status" value="1"/>
</dbReference>
<feature type="binding site" evidence="11">
    <location>
        <position position="131"/>
    </location>
    <ligand>
        <name>S-adenosyl-L-methionine</name>
        <dbReference type="ChEBI" id="CHEBI:59789"/>
    </ligand>
</feature>
<keyword evidence="10" id="KW-0804">Transcription</keyword>
<organism evidence="14 15">
    <name type="scientific">Blomia tropicalis</name>
    <name type="common">Mite</name>
    <dbReference type="NCBI Taxonomy" id="40697"/>
    <lineage>
        <taxon>Eukaryota</taxon>
        <taxon>Metazoa</taxon>
        <taxon>Ecdysozoa</taxon>
        <taxon>Arthropoda</taxon>
        <taxon>Chelicerata</taxon>
        <taxon>Arachnida</taxon>
        <taxon>Acari</taxon>
        <taxon>Acariformes</taxon>
        <taxon>Sarcoptiformes</taxon>
        <taxon>Astigmata</taxon>
        <taxon>Glycyphagoidea</taxon>
        <taxon>Echimyopodidae</taxon>
        <taxon>Blomia</taxon>
    </lineage>
</organism>
<dbReference type="GO" id="GO:0000179">
    <property type="term" value="F:rRNA (adenine-N6,N6-)-dimethyltransferase activity"/>
    <property type="evidence" value="ECO:0007669"/>
    <property type="project" value="UniProtKB-UniRule"/>
</dbReference>
<dbReference type="Pfam" id="PF00398">
    <property type="entry name" value="RrnaAD"/>
    <property type="match status" value="1"/>
</dbReference>
<evidence type="ECO:0000256" key="11">
    <source>
        <dbReference type="PROSITE-ProRule" id="PRU01026"/>
    </source>
</evidence>
<evidence type="ECO:0000256" key="9">
    <source>
        <dbReference type="ARBA" id="ARBA00023128"/>
    </source>
</evidence>
<dbReference type="GO" id="GO:0006391">
    <property type="term" value="P:transcription initiation at mitochondrial promoter"/>
    <property type="evidence" value="ECO:0007669"/>
    <property type="project" value="TreeGrafter"/>
</dbReference>
<keyword evidence="9" id="KW-0496">Mitochondrion</keyword>
<dbReference type="InterPro" id="IPR023165">
    <property type="entry name" value="rRNA_Ade_diMease-like_C"/>
</dbReference>
<evidence type="ECO:0000313" key="14">
    <source>
        <dbReference type="EMBL" id="KAJ6224523.1"/>
    </source>
</evidence>
<evidence type="ECO:0000256" key="5">
    <source>
        <dbReference type="ARBA" id="ARBA00022691"/>
    </source>
</evidence>
<comment type="caution">
    <text evidence="14">The sequence shown here is derived from an EMBL/GenBank/DDBJ whole genome shotgun (WGS) entry which is preliminary data.</text>
</comment>
<dbReference type="OMA" id="RIEQPFK"/>
<dbReference type="NCBIfam" id="TIGR00755">
    <property type="entry name" value="ksgA"/>
    <property type="match status" value="1"/>
</dbReference>
<dbReference type="PANTHER" id="PTHR11727">
    <property type="entry name" value="DIMETHYLADENOSINE TRANSFERASE"/>
    <property type="match status" value="1"/>
</dbReference>
<feature type="binding site" evidence="11">
    <location>
        <position position="57"/>
    </location>
    <ligand>
        <name>S-adenosyl-L-methionine</name>
        <dbReference type="ChEBI" id="CHEBI:59789"/>
    </ligand>
</feature>
<evidence type="ECO:0000256" key="4">
    <source>
        <dbReference type="ARBA" id="ARBA00022679"/>
    </source>
</evidence>
<evidence type="ECO:0000256" key="1">
    <source>
        <dbReference type="ARBA" id="ARBA00004173"/>
    </source>
</evidence>
<dbReference type="EC" id="2.1.1.-" evidence="12"/>
<dbReference type="GO" id="GO:0005759">
    <property type="term" value="C:mitochondrial matrix"/>
    <property type="evidence" value="ECO:0007669"/>
    <property type="project" value="TreeGrafter"/>
</dbReference>
<sequence>MTTQRLIGSATNISKVINPVSNQVQLFPKRLPPLPTPKDLIRIYRVRARKHLSQNFLLYKYVNEKIVNSAGVKNGDHVLEVGPGPGNITRQILERGPQQLYVVEKDRRFLPILEMLADAAAPGQMKIIVGDVMDYTFDGLFPEHLRTDWNDNSPPIHVIGNLPFNVSTPLIFKWLRLMSEQKGFYKMGRVPLTLTFQKEVAERMVAPVLDYQRCRLSVMCQNWCRAKIRFNINSRYFVPAPKVDVSLVKFVPLPEPRINIPFEVLEKFVRHLFHHRNKDLKFGLGTLFPEDLKDLNGELFLQTKLDSELKPTMLSIDEIGELSLLYHKMCNENDGLFQYDYRAKKPSKQFNHRMNSDETHEI</sequence>
<protein>
    <recommendedName>
        <fullName evidence="12">rRNA adenine N(6)-methyltransferase</fullName>
        <ecNumber evidence="12">2.1.1.-</ecNumber>
    </recommendedName>
</protein>